<keyword evidence="13" id="KW-0630">Potassium</keyword>
<keyword evidence="14 18" id="KW-0324">Glycolysis</keyword>
<evidence type="ECO:0000256" key="12">
    <source>
        <dbReference type="ARBA" id="ARBA00022842"/>
    </source>
</evidence>
<dbReference type="InterPro" id="IPR011037">
    <property type="entry name" value="Pyrv_Knase-like_insert_dom_sf"/>
</dbReference>
<evidence type="ECO:0000256" key="2">
    <source>
        <dbReference type="ARBA" id="ARBA00001958"/>
    </source>
</evidence>
<keyword evidence="9" id="KW-0547">Nucleotide-binding</keyword>
<comment type="cofactor">
    <cofactor evidence="1">
        <name>Mg(2+)</name>
        <dbReference type="ChEBI" id="CHEBI:18420"/>
    </cofactor>
</comment>
<comment type="similarity">
    <text evidence="4 18">Belongs to the pyruvate kinase family.</text>
</comment>
<dbReference type="GO" id="GO:0006950">
    <property type="term" value="P:response to stress"/>
    <property type="evidence" value="ECO:0007669"/>
    <property type="project" value="UniProtKB-ARBA"/>
</dbReference>
<comment type="pathway">
    <text evidence="3 18">Carbohydrate degradation; glycolysis; pyruvate from D-glyceraldehyde 3-phosphate: step 5/5.</text>
</comment>
<evidence type="ECO:0000256" key="1">
    <source>
        <dbReference type="ARBA" id="ARBA00001946"/>
    </source>
</evidence>
<comment type="cofactor">
    <cofactor evidence="2">
        <name>K(+)</name>
        <dbReference type="ChEBI" id="CHEBI:29103"/>
    </cofactor>
</comment>
<evidence type="ECO:0000313" key="22">
    <source>
        <dbReference type="Proteomes" id="UP000192569"/>
    </source>
</evidence>
<keyword evidence="8" id="KW-0479">Metal-binding</keyword>
<feature type="domain" description="Pyruvate kinase C-terminal" evidence="20">
    <location>
        <begin position="360"/>
        <end position="473"/>
    </location>
</feature>
<evidence type="ECO:0000256" key="15">
    <source>
        <dbReference type="ARBA" id="ARBA00023317"/>
    </source>
</evidence>
<evidence type="ECO:0000256" key="7">
    <source>
        <dbReference type="ARBA" id="ARBA00022679"/>
    </source>
</evidence>
<dbReference type="GO" id="GO:0005524">
    <property type="term" value="F:ATP binding"/>
    <property type="evidence" value="ECO:0007669"/>
    <property type="project" value="UniProtKB-KW"/>
</dbReference>
<feature type="domain" description="Pyruvate kinase barrel" evidence="19">
    <location>
        <begin position="8"/>
        <end position="327"/>
    </location>
</feature>
<dbReference type="InterPro" id="IPR015806">
    <property type="entry name" value="Pyrv_Knase_insert_dom_sf"/>
</dbReference>
<proteinExistence type="inferred from homology"/>
<dbReference type="InterPro" id="IPR001697">
    <property type="entry name" value="Pyr_Knase"/>
</dbReference>
<dbReference type="InterPro" id="IPR040442">
    <property type="entry name" value="Pyrv_kinase-like_dom_sf"/>
</dbReference>
<evidence type="ECO:0000259" key="19">
    <source>
        <dbReference type="Pfam" id="PF00224"/>
    </source>
</evidence>
<evidence type="ECO:0000256" key="3">
    <source>
        <dbReference type="ARBA" id="ARBA00004997"/>
    </source>
</evidence>
<evidence type="ECO:0000256" key="6">
    <source>
        <dbReference type="ARBA" id="ARBA00018587"/>
    </source>
</evidence>
<keyword evidence="11" id="KW-0067">ATP-binding</keyword>
<dbReference type="PRINTS" id="PR01050">
    <property type="entry name" value="PYRUVTKNASE"/>
</dbReference>
<dbReference type="InterPro" id="IPR036918">
    <property type="entry name" value="Pyrv_Knase_C_sf"/>
</dbReference>
<dbReference type="Gene3D" id="3.20.20.60">
    <property type="entry name" value="Phosphoenolpyruvate-binding domains"/>
    <property type="match status" value="1"/>
</dbReference>
<dbReference type="AlphaFoldDB" id="A0A1W1W0J8"/>
<dbReference type="SUPFAM" id="SSF52935">
    <property type="entry name" value="PK C-terminal domain-like"/>
    <property type="match status" value="1"/>
</dbReference>
<dbReference type="PANTHER" id="PTHR11817">
    <property type="entry name" value="PYRUVATE KINASE"/>
    <property type="match status" value="1"/>
</dbReference>
<evidence type="ECO:0000256" key="17">
    <source>
        <dbReference type="NCBIfam" id="TIGR01064"/>
    </source>
</evidence>
<dbReference type="InterPro" id="IPR015793">
    <property type="entry name" value="Pyrv_Knase_brl"/>
</dbReference>
<dbReference type="OrthoDB" id="9812123at2"/>
<dbReference type="Gene3D" id="2.40.33.10">
    <property type="entry name" value="PK beta-barrel domain-like"/>
    <property type="match status" value="1"/>
</dbReference>
<dbReference type="Pfam" id="PF00224">
    <property type="entry name" value="PK"/>
    <property type="match status" value="1"/>
</dbReference>
<evidence type="ECO:0000259" key="20">
    <source>
        <dbReference type="Pfam" id="PF02887"/>
    </source>
</evidence>
<evidence type="ECO:0000256" key="10">
    <source>
        <dbReference type="ARBA" id="ARBA00022777"/>
    </source>
</evidence>
<dbReference type="NCBIfam" id="NF004978">
    <property type="entry name" value="PRK06354.1"/>
    <property type="match status" value="1"/>
</dbReference>
<dbReference type="Pfam" id="PF02887">
    <property type="entry name" value="PK_C"/>
    <property type="match status" value="1"/>
</dbReference>
<protein>
    <recommendedName>
        <fullName evidence="6 17">Pyruvate kinase</fullName>
        <ecNumber evidence="5 17">2.7.1.40</ecNumber>
    </recommendedName>
</protein>
<organism evidence="21 22">
    <name type="scientific">Thermanaeromonas toyohensis ToBE</name>
    <dbReference type="NCBI Taxonomy" id="698762"/>
    <lineage>
        <taxon>Bacteria</taxon>
        <taxon>Bacillati</taxon>
        <taxon>Bacillota</taxon>
        <taxon>Clostridia</taxon>
        <taxon>Neomoorellales</taxon>
        <taxon>Neomoorellaceae</taxon>
        <taxon>Thermanaeromonas</taxon>
    </lineage>
</organism>
<evidence type="ECO:0000256" key="8">
    <source>
        <dbReference type="ARBA" id="ARBA00022723"/>
    </source>
</evidence>
<dbReference type="EC" id="2.7.1.40" evidence="5 17"/>
<keyword evidence="22" id="KW-1185">Reference proteome</keyword>
<gene>
    <name evidence="21" type="ORF">SAMN00808754_2768</name>
</gene>
<dbReference type="Proteomes" id="UP000192569">
    <property type="component" value="Chromosome I"/>
</dbReference>
<dbReference type="Gene3D" id="3.40.1380.20">
    <property type="entry name" value="Pyruvate kinase, C-terminal domain"/>
    <property type="match status" value="1"/>
</dbReference>
<evidence type="ECO:0000256" key="14">
    <source>
        <dbReference type="ARBA" id="ARBA00023152"/>
    </source>
</evidence>
<sequence>MTSPCRYRRTKIVCTLGPASEKVEVLTQMIRAGMNVARFNFSHGTWAEHGARMRAVKQAAAQVGARVALLLDTKGPEIRLSKVRPGVVLKDGQEVILTTENIEGDEKRLPVTFPDLPRDVQPGQLILLDDGLVELEVLATGTKEIKCIVKHGGEISSHKGVNIPGAVLNLPALTEKDIADIEFGLSQGVDFIALSFVRTAKDVLEVKRLLKEHKAQVGVIAKIESSIGVENIDEILEVADGIMVARGDLGVEIPVEEVPLVQKMIIKKCNQAGKPVITATQMLESMVRNPRPTRAEVTDVANAILDGTDAIMLSAETAIGRYPVEAVATMARIARRAEESLPYEEILKRKGLADERTATDAISHASCTIALELGAKAIITPTASGATARRVAKYRPPAPILATSPNEKVLNQLCLVWGVEPLLVERTEGTDEMVSAAVNAAIRSGQVREGDLVVITAGVPANVPGTTNLLKVHIVGEAWE</sequence>
<dbReference type="RefSeq" id="WP_084666469.1">
    <property type="nucleotide sequence ID" value="NZ_LT838272.1"/>
</dbReference>
<evidence type="ECO:0000256" key="9">
    <source>
        <dbReference type="ARBA" id="ARBA00022741"/>
    </source>
</evidence>
<evidence type="ECO:0000256" key="13">
    <source>
        <dbReference type="ARBA" id="ARBA00022958"/>
    </source>
</evidence>
<reference evidence="21 22" key="1">
    <citation type="submission" date="2017-04" db="EMBL/GenBank/DDBJ databases">
        <authorList>
            <person name="Afonso C.L."/>
            <person name="Miller P.J."/>
            <person name="Scott M.A."/>
            <person name="Spackman E."/>
            <person name="Goraichik I."/>
            <person name="Dimitrov K.M."/>
            <person name="Suarez D.L."/>
            <person name="Swayne D.E."/>
        </authorList>
    </citation>
    <scope>NUCLEOTIDE SEQUENCE [LARGE SCALE GENOMIC DNA]</scope>
    <source>
        <strain evidence="21 22">ToBE</strain>
    </source>
</reference>
<evidence type="ECO:0000256" key="4">
    <source>
        <dbReference type="ARBA" id="ARBA00008663"/>
    </source>
</evidence>
<keyword evidence="10 18" id="KW-0418">Kinase</keyword>
<keyword evidence="7 18" id="KW-0808">Transferase</keyword>
<dbReference type="FunFam" id="2.40.33.10:FF:000001">
    <property type="entry name" value="Pyruvate kinase"/>
    <property type="match status" value="1"/>
</dbReference>
<name>A0A1W1W0J8_9FIRM</name>
<evidence type="ECO:0000313" key="21">
    <source>
        <dbReference type="EMBL" id="SMB99149.1"/>
    </source>
</evidence>
<dbReference type="SUPFAM" id="SSF50800">
    <property type="entry name" value="PK beta-barrel domain-like"/>
    <property type="match status" value="1"/>
</dbReference>
<dbReference type="SUPFAM" id="SSF51621">
    <property type="entry name" value="Phosphoenolpyruvate/pyruvate domain"/>
    <property type="match status" value="1"/>
</dbReference>
<evidence type="ECO:0000256" key="5">
    <source>
        <dbReference type="ARBA" id="ARBA00012142"/>
    </source>
</evidence>
<accession>A0A1W1W0J8</accession>
<dbReference type="FunFam" id="3.20.20.60:FF:000001">
    <property type="entry name" value="Pyruvate kinase"/>
    <property type="match status" value="1"/>
</dbReference>
<dbReference type="UniPathway" id="UPA00109">
    <property type="reaction ID" value="UER00188"/>
</dbReference>
<evidence type="ECO:0000256" key="16">
    <source>
        <dbReference type="ARBA" id="ARBA00048152"/>
    </source>
</evidence>
<dbReference type="EMBL" id="LT838272">
    <property type="protein sequence ID" value="SMB99149.1"/>
    <property type="molecule type" value="Genomic_DNA"/>
</dbReference>
<evidence type="ECO:0000256" key="11">
    <source>
        <dbReference type="ARBA" id="ARBA00022840"/>
    </source>
</evidence>
<dbReference type="NCBIfam" id="TIGR01064">
    <property type="entry name" value="pyruv_kin"/>
    <property type="match status" value="1"/>
</dbReference>
<dbReference type="InterPro" id="IPR015795">
    <property type="entry name" value="Pyrv_Knase_C"/>
</dbReference>
<comment type="catalytic activity">
    <reaction evidence="16 18">
        <text>pyruvate + ATP = phosphoenolpyruvate + ADP + H(+)</text>
        <dbReference type="Rhea" id="RHEA:18157"/>
        <dbReference type="ChEBI" id="CHEBI:15361"/>
        <dbReference type="ChEBI" id="CHEBI:15378"/>
        <dbReference type="ChEBI" id="CHEBI:30616"/>
        <dbReference type="ChEBI" id="CHEBI:58702"/>
        <dbReference type="ChEBI" id="CHEBI:456216"/>
        <dbReference type="EC" id="2.7.1.40"/>
    </reaction>
</comment>
<dbReference type="GO" id="GO:0016301">
    <property type="term" value="F:kinase activity"/>
    <property type="evidence" value="ECO:0007669"/>
    <property type="project" value="UniProtKB-KW"/>
</dbReference>
<dbReference type="GO" id="GO:0030955">
    <property type="term" value="F:potassium ion binding"/>
    <property type="evidence" value="ECO:0007669"/>
    <property type="project" value="UniProtKB-UniRule"/>
</dbReference>
<dbReference type="FunFam" id="3.40.1380.20:FF:000009">
    <property type="entry name" value="Pyruvate kinase"/>
    <property type="match status" value="1"/>
</dbReference>
<dbReference type="InterPro" id="IPR015813">
    <property type="entry name" value="Pyrv/PenolPyrv_kinase-like_dom"/>
</dbReference>
<keyword evidence="15 21" id="KW-0670">Pyruvate</keyword>
<dbReference type="NCBIfam" id="NF004491">
    <property type="entry name" value="PRK05826.1"/>
    <property type="match status" value="1"/>
</dbReference>
<dbReference type="GO" id="GO:0000287">
    <property type="term" value="F:magnesium ion binding"/>
    <property type="evidence" value="ECO:0007669"/>
    <property type="project" value="UniProtKB-UniRule"/>
</dbReference>
<keyword evidence="12 18" id="KW-0460">Magnesium</keyword>
<dbReference type="STRING" id="698762.SAMN00808754_2768"/>
<evidence type="ECO:0000256" key="18">
    <source>
        <dbReference type="RuleBase" id="RU000504"/>
    </source>
</evidence>
<dbReference type="GO" id="GO:0004743">
    <property type="term" value="F:pyruvate kinase activity"/>
    <property type="evidence" value="ECO:0007669"/>
    <property type="project" value="UniProtKB-UniRule"/>
</dbReference>